<evidence type="ECO:0000256" key="1">
    <source>
        <dbReference type="SAM" id="Coils"/>
    </source>
</evidence>
<evidence type="ECO:0000313" key="2">
    <source>
        <dbReference type="EMBL" id="KKT59957.1"/>
    </source>
</evidence>
<reference evidence="2 3" key="1">
    <citation type="journal article" date="2015" name="Nature">
        <title>rRNA introns, odd ribosomes, and small enigmatic genomes across a large radiation of phyla.</title>
        <authorList>
            <person name="Brown C.T."/>
            <person name="Hug L.A."/>
            <person name="Thomas B.C."/>
            <person name="Sharon I."/>
            <person name="Castelle C.J."/>
            <person name="Singh A."/>
            <person name="Wilkins M.J."/>
            <person name="Williams K.H."/>
            <person name="Banfield J.F."/>
        </authorList>
    </citation>
    <scope>NUCLEOTIDE SEQUENCE [LARGE SCALE GENOMIC DNA]</scope>
</reference>
<organism evidence="2 3">
    <name type="scientific">Candidatus Giovannonibacteria bacterium GW2011_GWA1_44_25</name>
    <dbReference type="NCBI Taxonomy" id="1618645"/>
    <lineage>
        <taxon>Bacteria</taxon>
        <taxon>Candidatus Giovannoniibacteriota</taxon>
    </lineage>
</organism>
<dbReference type="EMBL" id="LCIR01000005">
    <property type="protein sequence ID" value="KKT59957.1"/>
    <property type="molecule type" value="Genomic_DNA"/>
</dbReference>
<dbReference type="Proteomes" id="UP000034087">
    <property type="component" value="Unassembled WGS sequence"/>
</dbReference>
<gene>
    <name evidence="2" type="ORF">UW53_C0005G0040</name>
</gene>
<name>A0A0G1KUD2_9BACT</name>
<sequence length="174" mass="19840">MIYGHIFNDYGKLKVCYRRWTKFQDAEDEEKISKNLIATLDDPTGDSFSLAKRVADYAAENGLKIDGFSISKSDATVLAHIAELTEKDEIEMLKSSVRNLAAHLESAMRANRELSRQAKKAIAALEEQIYTSENLLYCSEIQYAIHEIAEEELGCEHLINATGIYWERRKRTDC</sequence>
<evidence type="ECO:0000313" key="3">
    <source>
        <dbReference type="Proteomes" id="UP000034087"/>
    </source>
</evidence>
<comment type="caution">
    <text evidence="2">The sequence shown here is derived from an EMBL/GenBank/DDBJ whole genome shotgun (WGS) entry which is preliminary data.</text>
</comment>
<dbReference type="AlphaFoldDB" id="A0A0G1KUD2"/>
<protein>
    <submittedName>
        <fullName evidence="2">Uncharacterized protein</fullName>
    </submittedName>
</protein>
<feature type="coiled-coil region" evidence="1">
    <location>
        <begin position="97"/>
        <end position="128"/>
    </location>
</feature>
<accession>A0A0G1KUD2</accession>
<proteinExistence type="predicted"/>
<keyword evidence="1" id="KW-0175">Coiled coil</keyword>